<accession>A0ABT7UAC2</accession>
<reference evidence="2" key="2">
    <citation type="submission" date="2023-06" db="EMBL/GenBank/DDBJ databases">
        <authorList>
            <person name="Zeman M."/>
            <person name="Kubasova T."/>
            <person name="Jahodarova E."/>
            <person name="Nykrynova M."/>
            <person name="Rychlik I."/>
        </authorList>
    </citation>
    <scope>NUCLEOTIDE SEQUENCE</scope>
    <source>
        <strain evidence="2">ET39</strain>
    </source>
</reference>
<comment type="caution">
    <text evidence="2">The sequence shown here is derived from an EMBL/GenBank/DDBJ whole genome shotgun (WGS) entry which is preliminary data.</text>
</comment>
<dbReference type="Pfam" id="PF10114">
    <property type="entry name" value="PocR"/>
    <property type="match status" value="1"/>
</dbReference>
<organism evidence="2 3">
    <name type="scientific">Amedibacillus dolichus</name>
    <dbReference type="NCBI Taxonomy" id="31971"/>
    <lineage>
        <taxon>Bacteria</taxon>
        <taxon>Bacillati</taxon>
        <taxon>Bacillota</taxon>
        <taxon>Erysipelotrichia</taxon>
        <taxon>Erysipelotrichales</taxon>
        <taxon>Erysipelotrichaceae</taxon>
        <taxon>Amedibacillus</taxon>
    </lineage>
</organism>
<feature type="domain" description="PocR" evidence="1">
    <location>
        <begin position="5"/>
        <end position="161"/>
    </location>
</feature>
<dbReference type="InterPro" id="IPR018771">
    <property type="entry name" value="PocR_dom"/>
</dbReference>
<evidence type="ECO:0000313" key="3">
    <source>
        <dbReference type="Proteomes" id="UP001529340"/>
    </source>
</evidence>
<protein>
    <submittedName>
        <fullName evidence="2">PocR ligand-binding domain-containing protein</fullName>
    </submittedName>
</protein>
<keyword evidence="3" id="KW-1185">Reference proteome</keyword>
<sequence length="167" mass="19422">MNVKDAIVKAMQEYRQITGLRSYLIQDVDDINSAAERNYFCKCLKTSARALKHCEECTMENYRSALSEKKVSMYSCHAGLVKWSMPIRYGDFHGVIISEGVITKQQVKDSEKWVLYLSERYNVRRDVLLDNYKVIKEMTEEEVNISIKLLKDLVDYYIAMSTHTVQG</sequence>
<reference evidence="2" key="1">
    <citation type="submission" date="2023-06" db="EMBL/GenBank/DDBJ databases">
        <title>Identification and characterization of horizontal gene transfer across gut microbiota members of farm animals based on homology search.</title>
        <authorList>
            <person name="Schwarzerova J."/>
            <person name="Nykrynova M."/>
            <person name="Jureckova K."/>
            <person name="Cejkova D."/>
            <person name="Rychlik I."/>
        </authorList>
    </citation>
    <scope>NUCLEOTIDE SEQUENCE</scope>
    <source>
        <strain evidence="2">ET39</strain>
    </source>
</reference>
<evidence type="ECO:0000259" key="1">
    <source>
        <dbReference type="Pfam" id="PF10114"/>
    </source>
</evidence>
<evidence type="ECO:0000313" key="2">
    <source>
        <dbReference type="EMBL" id="MDM8156562.1"/>
    </source>
</evidence>
<gene>
    <name evidence="2" type="ORF">QUV96_02790</name>
</gene>
<proteinExistence type="predicted"/>
<dbReference type="RefSeq" id="WP_289607032.1">
    <property type="nucleotide sequence ID" value="NZ_JAUDCG010000008.1"/>
</dbReference>
<name>A0ABT7UAC2_9FIRM</name>
<dbReference type="EMBL" id="JAUDCG010000008">
    <property type="protein sequence ID" value="MDM8156562.1"/>
    <property type="molecule type" value="Genomic_DNA"/>
</dbReference>
<dbReference type="Proteomes" id="UP001529340">
    <property type="component" value="Unassembled WGS sequence"/>
</dbReference>